<evidence type="ECO:0000256" key="3">
    <source>
        <dbReference type="SAM" id="MobiDB-lite"/>
    </source>
</evidence>
<feature type="compositionally biased region" description="Acidic residues" evidence="3">
    <location>
        <begin position="505"/>
        <end position="520"/>
    </location>
</feature>
<evidence type="ECO:0000256" key="2">
    <source>
        <dbReference type="ARBA" id="ARBA00023128"/>
    </source>
</evidence>
<comment type="caution">
    <text evidence="5">The sequence shown here is derived from an EMBL/GenBank/DDBJ whole genome shotgun (WGS) entry which is preliminary data.</text>
</comment>
<dbReference type="InterPro" id="IPR043502">
    <property type="entry name" value="DNA/RNA_pol_sf"/>
</dbReference>
<dbReference type="PROSITE" id="PS50173">
    <property type="entry name" value="UMUC"/>
    <property type="match status" value="1"/>
</dbReference>
<dbReference type="FunFam" id="3.40.1170.60:FF:000006">
    <property type="entry name" value="DNA polymerase iota"/>
    <property type="match status" value="1"/>
</dbReference>
<reference evidence="5 6" key="1">
    <citation type="journal article" date="2020" name="Genome Biol. Evol.">
        <title>A new high-quality draft genome assembly of the Chinese cordyceps Ophiocordyceps sinensis.</title>
        <authorList>
            <person name="Shu R."/>
            <person name="Zhang J."/>
            <person name="Meng Q."/>
            <person name="Zhang H."/>
            <person name="Zhou G."/>
            <person name="Li M."/>
            <person name="Wu P."/>
            <person name="Zhao Y."/>
            <person name="Chen C."/>
            <person name="Qin Q."/>
        </authorList>
    </citation>
    <scope>NUCLEOTIDE SEQUENCE [LARGE SCALE GENOMIC DNA]</scope>
    <source>
        <strain evidence="5 6">IOZ07</strain>
    </source>
</reference>
<evidence type="ECO:0000313" key="6">
    <source>
        <dbReference type="Proteomes" id="UP000557566"/>
    </source>
</evidence>
<dbReference type="PANTHER" id="PTHR46404:SF1">
    <property type="entry name" value="DNA POLYMERASE IOTA"/>
    <property type="match status" value="1"/>
</dbReference>
<keyword evidence="6" id="KW-1185">Reference proteome</keyword>
<dbReference type="InterPro" id="IPR043128">
    <property type="entry name" value="Rev_trsase/Diguanyl_cyclase"/>
</dbReference>
<evidence type="ECO:0000259" key="4">
    <source>
        <dbReference type="PROSITE" id="PS50173"/>
    </source>
</evidence>
<feature type="region of interest" description="Disordered" evidence="3">
    <location>
        <begin position="501"/>
        <end position="523"/>
    </location>
</feature>
<feature type="domain" description="UmuC" evidence="4">
    <location>
        <begin position="17"/>
        <end position="254"/>
    </location>
</feature>
<evidence type="ECO:0000256" key="1">
    <source>
        <dbReference type="ARBA" id="ARBA00004173"/>
    </source>
</evidence>
<dbReference type="GO" id="GO:0005739">
    <property type="term" value="C:mitochondrion"/>
    <property type="evidence" value="ECO:0007669"/>
    <property type="project" value="UniProtKB-SubCell"/>
</dbReference>
<dbReference type="EMBL" id="JAAVMX010000002">
    <property type="protein sequence ID" value="KAF4512366.1"/>
    <property type="molecule type" value="Genomic_DNA"/>
</dbReference>
<accession>A0A8H4PXI5</accession>
<organism evidence="5 6">
    <name type="scientific">Ophiocordyceps sinensis</name>
    <dbReference type="NCBI Taxonomy" id="72228"/>
    <lineage>
        <taxon>Eukaryota</taxon>
        <taxon>Fungi</taxon>
        <taxon>Dikarya</taxon>
        <taxon>Ascomycota</taxon>
        <taxon>Pezizomycotina</taxon>
        <taxon>Sordariomycetes</taxon>
        <taxon>Hypocreomycetidae</taxon>
        <taxon>Hypocreales</taxon>
        <taxon>Ophiocordycipitaceae</taxon>
        <taxon>Ophiocordyceps</taxon>
    </lineage>
</organism>
<protein>
    <recommendedName>
        <fullName evidence="4">UmuC domain-containing protein</fullName>
    </recommendedName>
</protein>
<dbReference type="PANTHER" id="PTHR46404">
    <property type="entry name" value="DNA POLYMERASE IOTA"/>
    <property type="match status" value="1"/>
</dbReference>
<dbReference type="Gene3D" id="3.30.70.270">
    <property type="match status" value="1"/>
</dbReference>
<dbReference type="Proteomes" id="UP000557566">
    <property type="component" value="Unassembled WGS sequence"/>
</dbReference>
<dbReference type="Pfam" id="PF00817">
    <property type="entry name" value="IMS"/>
    <property type="match status" value="1"/>
</dbReference>
<dbReference type="Gene3D" id="3.30.1490.100">
    <property type="entry name" value="DNA polymerase, Y-family, little finger domain"/>
    <property type="match status" value="1"/>
</dbReference>
<dbReference type="InterPro" id="IPR036775">
    <property type="entry name" value="DNA_pol_Y-fam_lit_finger_sf"/>
</dbReference>
<sequence>MDQPAQRPPKRSDDRVILQFDYDCFYAQVCENKDPTLKARPVGIRQKSILATCNYNARRQGVRKLMLVSEANKICPGLVLVDGEDLTPFRDVSKSLYSFFGAYSWNNKVERLGFDEVFMDVTDIVDYNMSCLNRLSLSDSFFCLSRKDPELGFNCDLTSIAGCVVGAPASGARLDHHTYLRLLLGSHLAHHLRLRLETDFGYTATCGISTNKVLSKLVGSCNKPRNQTTLPALRDDDVTEFMDRHKVRQVPGLGFKTALLLESYILGQPLDADSHLFESTLTVGEVRQHQAISPSSLESLLGGPGAERGIGQRVWGLLHGVDPTEVKEASNIPSQISIEDTYQGLETMPQIVQELHKLSCSLVRRMRVDLVVRDGDAITPDAQRWIARPKTLRLSSRSWPTRQGSDRSFSRVSRSGPLPSLVFDLEADVDDMAQQLVAEALLPLLRRMQGDKAHKWNLQLLNVCVANMIPGAADDRSGAGRDIGVMFKTQDEVLLPWRVTGNSENESDDSLGETAFEEPDMSPTWDSTVHSLCPQCGHFVPQFAMPAHARYHELEG</sequence>
<dbReference type="GO" id="GO:0003684">
    <property type="term" value="F:damaged DNA binding"/>
    <property type="evidence" value="ECO:0007669"/>
    <property type="project" value="InterPro"/>
</dbReference>
<name>A0A8H4PXI5_9HYPO</name>
<dbReference type="GO" id="GO:0006281">
    <property type="term" value="P:DNA repair"/>
    <property type="evidence" value="ECO:0007669"/>
    <property type="project" value="InterPro"/>
</dbReference>
<keyword evidence="2" id="KW-0496">Mitochondrion</keyword>
<dbReference type="Gene3D" id="3.40.1170.60">
    <property type="match status" value="1"/>
</dbReference>
<proteinExistence type="predicted"/>
<dbReference type="GO" id="GO:0003887">
    <property type="term" value="F:DNA-directed DNA polymerase activity"/>
    <property type="evidence" value="ECO:0007669"/>
    <property type="project" value="TreeGrafter"/>
</dbReference>
<dbReference type="AlphaFoldDB" id="A0A8H4PXI5"/>
<evidence type="ECO:0000313" key="5">
    <source>
        <dbReference type="EMBL" id="KAF4512366.1"/>
    </source>
</evidence>
<gene>
    <name evidence="5" type="ORF">G6O67_001517</name>
</gene>
<dbReference type="SUPFAM" id="SSF56672">
    <property type="entry name" value="DNA/RNA polymerases"/>
    <property type="match status" value="1"/>
</dbReference>
<dbReference type="GO" id="GO:0070987">
    <property type="term" value="P:error-free translesion synthesis"/>
    <property type="evidence" value="ECO:0007669"/>
    <property type="project" value="UniProtKB-ARBA"/>
</dbReference>
<comment type="subcellular location">
    <subcellularLocation>
        <location evidence="1">Mitochondrion</location>
    </subcellularLocation>
</comment>
<dbReference type="InterPro" id="IPR001126">
    <property type="entry name" value="UmuC"/>
</dbReference>
<dbReference type="OrthoDB" id="447129at2759"/>